<reference evidence="2" key="2">
    <citation type="submission" date="2021-12" db="EMBL/GenBank/DDBJ databases">
        <title>Resequencing data analysis of finger millet.</title>
        <authorList>
            <person name="Hatakeyama M."/>
            <person name="Aluri S."/>
            <person name="Balachadran M.T."/>
            <person name="Sivarajan S.R."/>
            <person name="Poveda L."/>
            <person name="Shimizu-Inatsugi R."/>
            <person name="Schlapbach R."/>
            <person name="Sreeman S.M."/>
            <person name="Shimizu K.K."/>
        </authorList>
    </citation>
    <scope>NUCLEOTIDE SEQUENCE</scope>
</reference>
<name>A0AAV5BZ88_ELECO</name>
<dbReference type="EMBL" id="BQKI01000003">
    <property type="protein sequence ID" value="GJM91724.1"/>
    <property type="molecule type" value="Genomic_DNA"/>
</dbReference>
<sequence length="193" mass="21162">MAMASRVTWHWTRIRIVGQESGPASCHWQSQWVYSVGWALAHPENHPPKRPLGPCPIPGRPQCPILRIIHPRDPLGLVIGLGRKAGGARLDLALTATQDQWGVATCGISRTWKHADTDTCRLCLWIDGSSGKSSSGQGAQGETRAGGQPVKEKTNAANSFHAVFDLARLHGATKFHDWKRDNTSRLHQTSIAR</sequence>
<accession>A0AAV5BZ88</accession>
<gene>
    <name evidence="2" type="primary">ga08130</name>
    <name evidence="2" type="ORF">PR202_ga08130</name>
</gene>
<feature type="region of interest" description="Disordered" evidence="1">
    <location>
        <begin position="130"/>
        <end position="151"/>
    </location>
</feature>
<protein>
    <submittedName>
        <fullName evidence="2">Uncharacterized protein</fullName>
    </submittedName>
</protein>
<organism evidence="2 3">
    <name type="scientific">Eleusine coracana subsp. coracana</name>
    <dbReference type="NCBI Taxonomy" id="191504"/>
    <lineage>
        <taxon>Eukaryota</taxon>
        <taxon>Viridiplantae</taxon>
        <taxon>Streptophyta</taxon>
        <taxon>Embryophyta</taxon>
        <taxon>Tracheophyta</taxon>
        <taxon>Spermatophyta</taxon>
        <taxon>Magnoliopsida</taxon>
        <taxon>Liliopsida</taxon>
        <taxon>Poales</taxon>
        <taxon>Poaceae</taxon>
        <taxon>PACMAD clade</taxon>
        <taxon>Chloridoideae</taxon>
        <taxon>Cynodonteae</taxon>
        <taxon>Eleusininae</taxon>
        <taxon>Eleusine</taxon>
    </lineage>
</organism>
<dbReference type="AlphaFoldDB" id="A0AAV5BZ88"/>
<evidence type="ECO:0000256" key="1">
    <source>
        <dbReference type="SAM" id="MobiDB-lite"/>
    </source>
</evidence>
<proteinExistence type="predicted"/>
<evidence type="ECO:0000313" key="3">
    <source>
        <dbReference type="Proteomes" id="UP001054889"/>
    </source>
</evidence>
<reference evidence="2" key="1">
    <citation type="journal article" date="2018" name="DNA Res.">
        <title>Multiple hybrid de novo genome assembly of finger millet, an orphan allotetraploid crop.</title>
        <authorList>
            <person name="Hatakeyama M."/>
            <person name="Aluri S."/>
            <person name="Balachadran M.T."/>
            <person name="Sivarajan S.R."/>
            <person name="Patrignani A."/>
            <person name="Gruter S."/>
            <person name="Poveda L."/>
            <person name="Shimizu-Inatsugi R."/>
            <person name="Baeten J."/>
            <person name="Francoijs K.J."/>
            <person name="Nataraja K.N."/>
            <person name="Reddy Y.A.N."/>
            <person name="Phadnis S."/>
            <person name="Ravikumar R.L."/>
            <person name="Schlapbach R."/>
            <person name="Sreeman S.M."/>
            <person name="Shimizu K.K."/>
        </authorList>
    </citation>
    <scope>NUCLEOTIDE SEQUENCE</scope>
</reference>
<keyword evidence="3" id="KW-1185">Reference proteome</keyword>
<feature type="compositionally biased region" description="Low complexity" evidence="1">
    <location>
        <begin position="130"/>
        <end position="141"/>
    </location>
</feature>
<comment type="caution">
    <text evidence="2">The sequence shown here is derived from an EMBL/GenBank/DDBJ whole genome shotgun (WGS) entry which is preliminary data.</text>
</comment>
<dbReference type="Proteomes" id="UP001054889">
    <property type="component" value="Unassembled WGS sequence"/>
</dbReference>
<evidence type="ECO:0000313" key="2">
    <source>
        <dbReference type="EMBL" id="GJM91724.1"/>
    </source>
</evidence>